<evidence type="ECO:0000256" key="1">
    <source>
        <dbReference type="SAM" id="Phobius"/>
    </source>
</evidence>
<gene>
    <name evidence="2" type="ORF">EQG68_05630</name>
</gene>
<keyword evidence="1" id="KW-1133">Transmembrane helix</keyword>
<keyword evidence="1" id="KW-0472">Membrane</keyword>
<keyword evidence="3" id="KW-1185">Reference proteome</keyword>
<dbReference type="RefSeq" id="WP_129463816.1">
    <property type="nucleotide sequence ID" value="NZ_SBKQ01000005.1"/>
</dbReference>
<comment type="caution">
    <text evidence="2">The sequence shown here is derived from an EMBL/GenBank/DDBJ whole genome shotgun (WGS) entry which is preliminary data.</text>
</comment>
<name>A0A4Q1KSM9_9FLAO</name>
<dbReference type="AlphaFoldDB" id="A0A4Q1KSM9"/>
<protein>
    <submittedName>
        <fullName evidence="2">Uncharacterized protein</fullName>
    </submittedName>
</protein>
<sequence>MRNLRLKTSLLFIVILTITSVFTLKENTKTIDFVPIKNSSYRNSNLDKILEIKDVETRKVEGRNFLNKLNKKYSKDQKSNSKIFSLVSSTIFICLICIIIFSI</sequence>
<proteinExistence type="predicted"/>
<evidence type="ECO:0000313" key="2">
    <source>
        <dbReference type="EMBL" id="RXR32972.1"/>
    </source>
</evidence>
<dbReference type="Proteomes" id="UP000289734">
    <property type="component" value="Unassembled WGS sequence"/>
</dbReference>
<accession>A0A4Q1KSM9</accession>
<organism evidence="2 3">
    <name type="scientific">Flavobacterium piscinae</name>
    <dbReference type="NCBI Taxonomy" id="2506424"/>
    <lineage>
        <taxon>Bacteria</taxon>
        <taxon>Pseudomonadati</taxon>
        <taxon>Bacteroidota</taxon>
        <taxon>Flavobacteriia</taxon>
        <taxon>Flavobacteriales</taxon>
        <taxon>Flavobacteriaceae</taxon>
        <taxon>Flavobacterium</taxon>
    </lineage>
</organism>
<reference evidence="3" key="1">
    <citation type="submission" date="2019-01" db="EMBL/GenBank/DDBJ databases">
        <title>Cytophagaceae bacterium strain CAR-16.</title>
        <authorList>
            <person name="Chen W.-M."/>
        </authorList>
    </citation>
    <scope>NUCLEOTIDE SEQUENCE [LARGE SCALE GENOMIC DNA]</scope>
    <source>
        <strain evidence="3">ICH-30</strain>
    </source>
</reference>
<feature type="transmembrane region" description="Helical" evidence="1">
    <location>
        <begin position="83"/>
        <end position="101"/>
    </location>
</feature>
<keyword evidence="1" id="KW-0812">Transmembrane</keyword>
<evidence type="ECO:0000313" key="3">
    <source>
        <dbReference type="Proteomes" id="UP000289734"/>
    </source>
</evidence>
<dbReference type="EMBL" id="SBKQ01000005">
    <property type="protein sequence ID" value="RXR32972.1"/>
    <property type="molecule type" value="Genomic_DNA"/>
</dbReference>